<dbReference type="eggNOG" id="ENOG502S5GX">
    <property type="taxonomic scope" value="Eukaryota"/>
</dbReference>
<dbReference type="GO" id="GO:0004364">
    <property type="term" value="F:glutathione transferase activity"/>
    <property type="evidence" value="ECO:0007669"/>
    <property type="project" value="UniProtKB-UniRule"/>
</dbReference>
<organism evidence="7 8">
    <name type="scientific">Leptosphaeria maculans (strain JN3 / isolate v23.1.3 / race Av1-4-5-6-7-8)</name>
    <name type="common">Blackleg fungus</name>
    <name type="synonym">Phoma lingam</name>
    <dbReference type="NCBI Taxonomy" id="985895"/>
    <lineage>
        <taxon>Eukaryota</taxon>
        <taxon>Fungi</taxon>
        <taxon>Dikarya</taxon>
        <taxon>Ascomycota</taxon>
        <taxon>Pezizomycotina</taxon>
        <taxon>Dothideomycetes</taxon>
        <taxon>Pleosporomycetidae</taxon>
        <taxon>Pleosporales</taxon>
        <taxon>Pleosporineae</taxon>
        <taxon>Leptosphaeriaceae</taxon>
        <taxon>Plenodomus</taxon>
        <taxon>Plenodomus lingam/Leptosphaeria maculans species complex</taxon>
    </lineage>
</organism>
<dbReference type="OMA" id="ECTNSKG"/>
<dbReference type="Pfam" id="PF01323">
    <property type="entry name" value="DSBA"/>
    <property type="match status" value="1"/>
</dbReference>
<dbReference type="EMBL" id="FP929064">
    <property type="protein sequence ID" value="CBX90196.1"/>
    <property type="molecule type" value="Genomic_DNA"/>
</dbReference>
<evidence type="ECO:0000259" key="6">
    <source>
        <dbReference type="Pfam" id="PF01323"/>
    </source>
</evidence>
<dbReference type="GO" id="GO:0006749">
    <property type="term" value="P:glutathione metabolic process"/>
    <property type="evidence" value="ECO:0007669"/>
    <property type="project" value="TreeGrafter"/>
</dbReference>
<keyword evidence="8" id="KW-1185">Reference proteome</keyword>
<dbReference type="PANTHER" id="PTHR42943">
    <property type="entry name" value="GLUTATHIONE S-TRANSFERASE KAPPA"/>
    <property type="match status" value="1"/>
</dbReference>
<dbReference type="PIRSF" id="PIRSF006386">
    <property type="entry name" value="HCCAis_GSTk"/>
    <property type="match status" value="1"/>
</dbReference>
<dbReference type="RefSeq" id="XP_003833561.1">
    <property type="nucleotide sequence ID" value="XM_003833513.1"/>
</dbReference>
<gene>
    <name evidence="7" type="ORF">LEMA_P063220.1</name>
</gene>
<evidence type="ECO:0000256" key="3">
    <source>
        <dbReference type="ARBA" id="ARBA00047960"/>
    </source>
</evidence>
<dbReference type="EC" id="2.5.1.18" evidence="4"/>
<dbReference type="GO" id="GO:0005777">
    <property type="term" value="C:peroxisome"/>
    <property type="evidence" value="ECO:0007669"/>
    <property type="project" value="TreeGrafter"/>
</dbReference>
<dbReference type="AlphaFoldDB" id="E4ZFX6"/>
<comment type="similarity">
    <text evidence="1 4">Belongs to the GST superfamily. Kappa family.</text>
</comment>
<feature type="domain" description="DSBA-like thioredoxin" evidence="6">
    <location>
        <begin position="6"/>
        <end position="206"/>
    </location>
</feature>
<dbReference type="InterPro" id="IPR036249">
    <property type="entry name" value="Thioredoxin-like_sf"/>
</dbReference>
<evidence type="ECO:0000256" key="4">
    <source>
        <dbReference type="PIRNR" id="PIRNR006386"/>
    </source>
</evidence>
<evidence type="ECO:0000256" key="5">
    <source>
        <dbReference type="PIRSR" id="PIRSR006386-1"/>
    </source>
</evidence>
<dbReference type="PANTHER" id="PTHR42943:SF2">
    <property type="entry name" value="GLUTATHIONE S-TRANSFERASE KAPPA 1"/>
    <property type="match status" value="1"/>
</dbReference>
<dbReference type="InterPro" id="IPR051924">
    <property type="entry name" value="GST_Kappa/NadH"/>
</dbReference>
<comment type="catalytic activity">
    <reaction evidence="3 4">
        <text>RX + glutathione = an S-substituted glutathione + a halide anion + H(+)</text>
        <dbReference type="Rhea" id="RHEA:16437"/>
        <dbReference type="ChEBI" id="CHEBI:15378"/>
        <dbReference type="ChEBI" id="CHEBI:16042"/>
        <dbReference type="ChEBI" id="CHEBI:17792"/>
        <dbReference type="ChEBI" id="CHEBI:57925"/>
        <dbReference type="ChEBI" id="CHEBI:90779"/>
        <dbReference type="EC" id="2.5.1.18"/>
    </reaction>
</comment>
<dbReference type="FunFam" id="3.40.30.10:FF:000096">
    <property type="entry name" value="Glutathione S-transferase kappa"/>
    <property type="match status" value="1"/>
</dbReference>
<accession>E4ZFX6</accession>
<dbReference type="InterPro" id="IPR001853">
    <property type="entry name" value="DSBA-like_thioredoxin_dom"/>
</dbReference>
<dbReference type="HOGENOM" id="CLU_069253_1_4_1"/>
<keyword evidence="7" id="KW-0413">Isomerase</keyword>
<evidence type="ECO:0000313" key="8">
    <source>
        <dbReference type="Proteomes" id="UP000002668"/>
    </source>
</evidence>
<dbReference type="STRING" id="985895.E4ZFX6"/>
<sequence length="220" mass="24962">MPAPKITLYVDIISPFAYMAFYTLRNSSVFKGCEITYVPILLGGLMKLCGNTPPLMVKNKKQWFNKDRLRWASQLNVPMSQATPPEFPFNSMHIQRALTSLALARPELLESAVALFWEHTWVLWREPDKAENILALMKTVVGGEEEARRIVEAMQSEEVKRALVANTEQAFKDGAFGLPWFVATNAKGETEGFWGVDHIGHLCDHLELEREDGKAWRALL</sequence>
<dbReference type="InterPro" id="IPR014440">
    <property type="entry name" value="HCCAis_GSTk"/>
</dbReference>
<dbReference type="Gene3D" id="3.40.30.10">
    <property type="entry name" value="Glutaredoxin"/>
    <property type="match status" value="1"/>
</dbReference>
<feature type="active site" description="Nucleophile" evidence="5">
    <location>
        <position position="14"/>
    </location>
</feature>
<dbReference type="GeneID" id="13292286"/>
<dbReference type="VEuPathDB" id="FungiDB:LEMA_P063220.1"/>
<proteinExistence type="inferred from homology"/>
<reference evidence="8" key="1">
    <citation type="journal article" date="2011" name="Nat. Commun.">
        <title>Effector diversification within compartments of the Leptosphaeria maculans genome affected by Repeat-Induced Point mutations.</title>
        <authorList>
            <person name="Rouxel T."/>
            <person name="Grandaubert J."/>
            <person name="Hane J.K."/>
            <person name="Hoede C."/>
            <person name="van de Wouw A.P."/>
            <person name="Couloux A."/>
            <person name="Dominguez V."/>
            <person name="Anthouard V."/>
            <person name="Bally P."/>
            <person name="Bourras S."/>
            <person name="Cozijnsen A.J."/>
            <person name="Ciuffetti L.M."/>
            <person name="Degrave A."/>
            <person name="Dilmaghani A."/>
            <person name="Duret L."/>
            <person name="Fudal I."/>
            <person name="Goodwin S.B."/>
            <person name="Gout L."/>
            <person name="Glaser N."/>
            <person name="Linglin J."/>
            <person name="Kema G.H.J."/>
            <person name="Lapalu N."/>
            <person name="Lawrence C.B."/>
            <person name="May K."/>
            <person name="Meyer M."/>
            <person name="Ollivier B."/>
            <person name="Poulain J."/>
            <person name="Schoch C.L."/>
            <person name="Simon A."/>
            <person name="Spatafora J.W."/>
            <person name="Stachowiak A."/>
            <person name="Turgeon B.G."/>
            <person name="Tyler B.M."/>
            <person name="Vincent D."/>
            <person name="Weissenbach J."/>
            <person name="Amselem J."/>
            <person name="Quesneville H."/>
            <person name="Oliver R.P."/>
            <person name="Wincker P."/>
            <person name="Balesdent M.-H."/>
            <person name="Howlett B.J."/>
        </authorList>
    </citation>
    <scope>NUCLEOTIDE SEQUENCE [LARGE SCALE GENOMIC DNA]</scope>
    <source>
        <strain evidence="8">JN3 / isolate v23.1.3 / race Av1-4-5-6-7-8</strain>
    </source>
</reference>
<dbReference type="GO" id="GO:0004602">
    <property type="term" value="F:glutathione peroxidase activity"/>
    <property type="evidence" value="ECO:0007669"/>
    <property type="project" value="TreeGrafter"/>
</dbReference>
<dbReference type="SUPFAM" id="SSF52833">
    <property type="entry name" value="Thioredoxin-like"/>
    <property type="match status" value="1"/>
</dbReference>
<dbReference type="GO" id="GO:0016853">
    <property type="term" value="F:isomerase activity"/>
    <property type="evidence" value="ECO:0007669"/>
    <property type="project" value="UniProtKB-KW"/>
</dbReference>
<dbReference type="OrthoDB" id="4664297at2759"/>
<evidence type="ECO:0000313" key="7">
    <source>
        <dbReference type="EMBL" id="CBX90196.1"/>
    </source>
</evidence>
<dbReference type="GO" id="GO:0005739">
    <property type="term" value="C:mitochondrion"/>
    <property type="evidence" value="ECO:0007669"/>
    <property type="project" value="TreeGrafter"/>
</dbReference>
<keyword evidence="2 4" id="KW-0808">Transferase</keyword>
<evidence type="ECO:0000256" key="2">
    <source>
        <dbReference type="ARBA" id="ARBA00022679"/>
    </source>
</evidence>
<evidence type="ECO:0000256" key="1">
    <source>
        <dbReference type="ARBA" id="ARBA00006494"/>
    </source>
</evidence>
<name>E4ZFX6_LEPMJ</name>
<dbReference type="InParanoid" id="E4ZFX6"/>
<dbReference type="Proteomes" id="UP000002668">
    <property type="component" value="Genome"/>
</dbReference>
<protein>
    <recommendedName>
        <fullName evidence="4">Glutathione S-transferase kappa</fullName>
        <ecNumber evidence="4">2.5.1.18</ecNumber>
    </recommendedName>
</protein>